<name>A0ABN8HRP0_9NEOP</name>
<reference evidence="1" key="1">
    <citation type="submission" date="2022-03" db="EMBL/GenBank/DDBJ databases">
        <authorList>
            <person name="Martin H S."/>
        </authorList>
    </citation>
    <scope>NUCLEOTIDE SEQUENCE</scope>
</reference>
<sequence>MRTWPKYLGRIAGSRLRFTLANCIVRAPCPLTLSIRPLIIRVGDPRPDFCAPDTRLWVHSAPLHRCTLRARFTLVKCLVQ</sequence>
<accession>A0ABN8HRP0</accession>
<feature type="non-terminal residue" evidence="1">
    <location>
        <position position="80"/>
    </location>
</feature>
<dbReference type="EMBL" id="OW152822">
    <property type="protein sequence ID" value="CAH2037085.1"/>
    <property type="molecule type" value="Genomic_DNA"/>
</dbReference>
<proteinExistence type="predicted"/>
<evidence type="ECO:0000313" key="1">
    <source>
        <dbReference type="EMBL" id="CAH2037085.1"/>
    </source>
</evidence>
<gene>
    <name evidence="1" type="ORF">IPOD504_LOCUS1012</name>
</gene>
<dbReference type="Proteomes" id="UP000837857">
    <property type="component" value="Chromosome 10"/>
</dbReference>
<keyword evidence="2" id="KW-1185">Reference proteome</keyword>
<evidence type="ECO:0000313" key="2">
    <source>
        <dbReference type="Proteomes" id="UP000837857"/>
    </source>
</evidence>
<protein>
    <submittedName>
        <fullName evidence="1">Uncharacterized protein</fullName>
    </submittedName>
</protein>
<organism evidence="1 2">
    <name type="scientific">Iphiclides podalirius</name>
    <name type="common">scarce swallowtail</name>
    <dbReference type="NCBI Taxonomy" id="110791"/>
    <lineage>
        <taxon>Eukaryota</taxon>
        <taxon>Metazoa</taxon>
        <taxon>Ecdysozoa</taxon>
        <taxon>Arthropoda</taxon>
        <taxon>Hexapoda</taxon>
        <taxon>Insecta</taxon>
        <taxon>Pterygota</taxon>
        <taxon>Neoptera</taxon>
        <taxon>Endopterygota</taxon>
        <taxon>Lepidoptera</taxon>
        <taxon>Glossata</taxon>
        <taxon>Ditrysia</taxon>
        <taxon>Papilionoidea</taxon>
        <taxon>Papilionidae</taxon>
        <taxon>Papilioninae</taxon>
        <taxon>Iphiclides</taxon>
    </lineage>
</organism>